<dbReference type="GO" id="GO:0008270">
    <property type="term" value="F:zinc ion binding"/>
    <property type="evidence" value="ECO:0007669"/>
    <property type="project" value="TreeGrafter"/>
</dbReference>
<gene>
    <name evidence="2" type="ORF">TRITD_5Av1G066470</name>
</gene>
<dbReference type="GO" id="GO:0000149">
    <property type="term" value="F:SNARE binding"/>
    <property type="evidence" value="ECO:0007669"/>
    <property type="project" value="TreeGrafter"/>
</dbReference>
<dbReference type="SUPFAM" id="SSF82754">
    <property type="entry name" value="C-terminal, gelsolin-like domain of Sec23/24"/>
    <property type="match status" value="1"/>
</dbReference>
<sequence length="266" mass="29417">MLSNLFRCADLEAQFTYVVKQAANGIPSSSLSQVRDQVTSTCINILQSYRQYCASVSSSGQLILPEALKLLPLYTLALTKSIGLRNDGRLDDRSYWVSIVSSVSVSLAVPLVFPRMIALHDLTSRDNGIYLLENGEDGFIHVGNAVNPATLEQIFGFSSLAGAPNLLVLEQFDNVLSRKVNEVVNEIRRQRCSYLRLRLCQKGDPSGSSHCFLPLLPHIFLLLLTLVSVSAGDFFRSLLVEDKAPGGLSYVEFLVHVHRQIQSKMT</sequence>
<dbReference type="InterPro" id="IPR050550">
    <property type="entry name" value="SEC23_SEC24_subfamily"/>
</dbReference>
<organism evidence="2 3">
    <name type="scientific">Triticum turgidum subsp. durum</name>
    <name type="common">Durum wheat</name>
    <name type="synonym">Triticum durum</name>
    <dbReference type="NCBI Taxonomy" id="4567"/>
    <lineage>
        <taxon>Eukaryota</taxon>
        <taxon>Viridiplantae</taxon>
        <taxon>Streptophyta</taxon>
        <taxon>Embryophyta</taxon>
        <taxon>Tracheophyta</taxon>
        <taxon>Spermatophyta</taxon>
        <taxon>Magnoliopsida</taxon>
        <taxon>Liliopsida</taxon>
        <taxon>Poales</taxon>
        <taxon>Poaceae</taxon>
        <taxon>BOP clade</taxon>
        <taxon>Pooideae</taxon>
        <taxon>Triticodae</taxon>
        <taxon>Triticeae</taxon>
        <taxon>Triticinae</taxon>
        <taxon>Triticum</taxon>
    </lineage>
</organism>
<keyword evidence="3" id="KW-1185">Reference proteome</keyword>
<dbReference type="SUPFAM" id="SSF81811">
    <property type="entry name" value="Helical domain of Sec23/24"/>
    <property type="match status" value="1"/>
</dbReference>
<dbReference type="GO" id="GO:0006886">
    <property type="term" value="P:intracellular protein transport"/>
    <property type="evidence" value="ECO:0007669"/>
    <property type="project" value="InterPro"/>
</dbReference>
<dbReference type="GO" id="GO:0070971">
    <property type="term" value="C:endoplasmic reticulum exit site"/>
    <property type="evidence" value="ECO:0007669"/>
    <property type="project" value="TreeGrafter"/>
</dbReference>
<accession>A0A9R0WLI5</accession>
<evidence type="ECO:0000313" key="2">
    <source>
        <dbReference type="EMBL" id="VAI14807.1"/>
    </source>
</evidence>
<dbReference type="PANTHER" id="PTHR13803">
    <property type="entry name" value="SEC24-RELATED PROTEIN"/>
    <property type="match status" value="1"/>
</dbReference>
<dbReference type="Pfam" id="PF04815">
    <property type="entry name" value="Sec23_helical"/>
    <property type="match status" value="1"/>
</dbReference>
<name>A0A9R0WLI5_TRITD</name>
<dbReference type="Gramene" id="TRITD5Av1G066470.32">
    <property type="protein sequence ID" value="TRITD5Av1G066470.32"/>
    <property type="gene ID" value="TRITD5Av1G066470"/>
</dbReference>
<evidence type="ECO:0000259" key="1">
    <source>
        <dbReference type="Pfam" id="PF04815"/>
    </source>
</evidence>
<dbReference type="GO" id="GO:0030127">
    <property type="term" value="C:COPII vesicle coat"/>
    <property type="evidence" value="ECO:0007669"/>
    <property type="project" value="InterPro"/>
</dbReference>
<feature type="domain" description="Sec23/Sec24 helical" evidence="1">
    <location>
        <begin position="10"/>
        <end position="108"/>
    </location>
</feature>
<evidence type="ECO:0000313" key="3">
    <source>
        <dbReference type="Proteomes" id="UP000324705"/>
    </source>
</evidence>
<dbReference type="AlphaFoldDB" id="A0A9R0WLI5"/>
<dbReference type="EMBL" id="LT934119">
    <property type="protein sequence ID" value="VAI14807.1"/>
    <property type="molecule type" value="Genomic_DNA"/>
</dbReference>
<dbReference type="Proteomes" id="UP000324705">
    <property type="component" value="Chromosome 5A"/>
</dbReference>
<dbReference type="Gene3D" id="1.20.120.730">
    <property type="entry name" value="Sec23/Sec24 helical domain"/>
    <property type="match status" value="1"/>
</dbReference>
<dbReference type="GO" id="GO:0090110">
    <property type="term" value="P:COPII-coated vesicle cargo loading"/>
    <property type="evidence" value="ECO:0007669"/>
    <property type="project" value="TreeGrafter"/>
</dbReference>
<reference evidence="2 3" key="1">
    <citation type="submission" date="2017-09" db="EMBL/GenBank/DDBJ databases">
        <authorList>
            <consortium name="International Durum Wheat Genome Sequencing Consortium (IDWGSC)"/>
            <person name="Milanesi L."/>
        </authorList>
    </citation>
    <scope>NUCLEOTIDE SEQUENCE [LARGE SCALE GENOMIC DNA]</scope>
    <source>
        <strain evidence="3">cv. Svevo</strain>
    </source>
</reference>
<dbReference type="InterPro" id="IPR036175">
    <property type="entry name" value="Sec23/24_helical_dom_sf"/>
</dbReference>
<dbReference type="InterPro" id="IPR006900">
    <property type="entry name" value="Sec23/24_helical_dom"/>
</dbReference>
<dbReference type="PANTHER" id="PTHR13803:SF4">
    <property type="entry name" value="SECRETORY 24CD, ISOFORM C"/>
    <property type="match status" value="1"/>
</dbReference>
<proteinExistence type="predicted"/>
<dbReference type="InterPro" id="IPR036180">
    <property type="entry name" value="Gelsolin-like_dom_sf"/>
</dbReference>
<protein>
    <recommendedName>
        <fullName evidence="1">Sec23/Sec24 helical domain-containing protein</fullName>
    </recommendedName>
</protein>